<comment type="caution">
    <text evidence="3">The sequence shown here is derived from an EMBL/GenBank/DDBJ whole genome shotgun (WGS) entry which is preliminary data.</text>
</comment>
<evidence type="ECO:0000313" key="4">
    <source>
        <dbReference type="Proteomes" id="UP000605259"/>
    </source>
</evidence>
<accession>A0A917ASJ8</accession>
<evidence type="ECO:0000313" key="3">
    <source>
        <dbReference type="EMBL" id="GGE69655.1"/>
    </source>
</evidence>
<dbReference type="EMBL" id="BMFK01000001">
    <property type="protein sequence ID" value="GGE69655.1"/>
    <property type="molecule type" value="Genomic_DNA"/>
</dbReference>
<feature type="signal peptide" evidence="2">
    <location>
        <begin position="1"/>
        <end position="19"/>
    </location>
</feature>
<dbReference type="PROSITE" id="PS51257">
    <property type="entry name" value="PROKAR_LIPOPROTEIN"/>
    <property type="match status" value="1"/>
</dbReference>
<keyword evidence="1" id="KW-0175">Coiled coil</keyword>
<dbReference type="AlphaFoldDB" id="A0A917ASJ8"/>
<reference evidence="3" key="2">
    <citation type="submission" date="2020-09" db="EMBL/GenBank/DDBJ databases">
        <authorList>
            <person name="Sun Q."/>
            <person name="Zhou Y."/>
        </authorList>
    </citation>
    <scope>NUCLEOTIDE SEQUENCE</scope>
    <source>
        <strain evidence="3">CGMCC 1.12698</strain>
    </source>
</reference>
<protein>
    <recommendedName>
        <fullName evidence="5">Lipoprotein</fullName>
    </recommendedName>
</protein>
<evidence type="ECO:0000256" key="2">
    <source>
        <dbReference type="SAM" id="SignalP"/>
    </source>
</evidence>
<sequence length="199" mass="22065">MKKLLLLSTAILLTSLLFGCSNEKASGSETKELEKQLEELKMENEALQTSKEFEEKGSVIYTKAIEKIATKLSPTDQKELKALLWSYTFSVNGQLIPKEGTIEINDNKVEVVLSQRDLTVGILPYDSTYSGAVSGEYFEHITAINPKPSNTDMSAGTVVVGSHYIFDNVENGQTITLTITDELKQRVGLDTNTIKIKRK</sequence>
<reference evidence="3" key="1">
    <citation type="journal article" date="2014" name="Int. J. Syst. Evol. Microbiol.">
        <title>Complete genome sequence of Corynebacterium casei LMG S-19264T (=DSM 44701T), isolated from a smear-ripened cheese.</title>
        <authorList>
            <consortium name="US DOE Joint Genome Institute (JGI-PGF)"/>
            <person name="Walter F."/>
            <person name="Albersmeier A."/>
            <person name="Kalinowski J."/>
            <person name="Ruckert C."/>
        </authorList>
    </citation>
    <scope>NUCLEOTIDE SEQUENCE</scope>
    <source>
        <strain evidence="3">CGMCC 1.12698</strain>
    </source>
</reference>
<feature type="coiled-coil region" evidence="1">
    <location>
        <begin position="23"/>
        <end position="57"/>
    </location>
</feature>
<dbReference type="RefSeq" id="WP_188388183.1">
    <property type="nucleotide sequence ID" value="NZ_BMFK01000001.1"/>
</dbReference>
<organism evidence="3 4">
    <name type="scientific">Priestia taiwanensis</name>
    <dbReference type="NCBI Taxonomy" id="1347902"/>
    <lineage>
        <taxon>Bacteria</taxon>
        <taxon>Bacillati</taxon>
        <taxon>Bacillota</taxon>
        <taxon>Bacilli</taxon>
        <taxon>Bacillales</taxon>
        <taxon>Bacillaceae</taxon>
        <taxon>Priestia</taxon>
    </lineage>
</organism>
<name>A0A917ASJ8_9BACI</name>
<dbReference type="Proteomes" id="UP000605259">
    <property type="component" value="Unassembled WGS sequence"/>
</dbReference>
<evidence type="ECO:0000256" key="1">
    <source>
        <dbReference type="SAM" id="Coils"/>
    </source>
</evidence>
<keyword evidence="4" id="KW-1185">Reference proteome</keyword>
<evidence type="ECO:0008006" key="5">
    <source>
        <dbReference type="Google" id="ProtNLM"/>
    </source>
</evidence>
<gene>
    <name evidence="3" type="ORF">GCM10007140_19610</name>
</gene>
<proteinExistence type="predicted"/>
<feature type="chain" id="PRO_5039720264" description="Lipoprotein" evidence="2">
    <location>
        <begin position="20"/>
        <end position="199"/>
    </location>
</feature>
<keyword evidence="2" id="KW-0732">Signal</keyword>